<evidence type="ECO:0000313" key="2">
    <source>
        <dbReference type="Proteomes" id="UP000790709"/>
    </source>
</evidence>
<accession>A0ACB8BQ20</accession>
<evidence type="ECO:0000313" key="1">
    <source>
        <dbReference type="EMBL" id="KAH7928015.1"/>
    </source>
</evidence>
<protein>
    <submittedName>
        <fullName evidence="1">Carbonic anhydrase</fullName>
    </submittedName>
</protein>
<proteinExistence type="predicted"/>
<keyword evidence="2" id="KW-1185">Reference proteome</keyword>
<dbReference type="Proteomes" id="UP000790709">
    <property type="component" value="Unassembled WGS sequence"/>
</dbReference>
<name>A0ACB8BQ20_9AGAM</name>
<sequence>MSHHHHSVLSHLLSANSQWADKVAQAEPDFFPKSAQGQYPKVLWIGCADSRVPESVVTGSRPGDIFVHRNIANQFHLHDDSALSVLTYAIKVVGVEHVVIVGHTKCGGAIACYDAAKEAGTNSGTELGSESPINRWLAPLTKLAGSLDLPSDANEAVTVLVKENVKVQVANVCKAEPVVSSWAHPEKRKPVTVHGWLYDVETGRIEDLNITQTA</sequence>
<gene>
    <name evidence="1" type="ORF">BV22DRAFT_1005751</name>
</gene>
<comment type="caution">
    <text evidence="1">The sequence shown here is derived from an EMBL/GenBank/DDBJ whole genome shotgun (WGS) entry which is preliminary data.</text>
</comment>
<reference evidence="1" key="1">
    <citation type="journal article" date="2021" name="New Phytol.">
        <title>Evolutionary innovations through gain and loss of genes in the ectomycorrhizal Boletales.</title>
        <authorList>
            <person name="Wu G."/>
            <person name="Miyauchi S."/>
            <person name="Morin E."/>
            <person name="Kuo A."/>
            <person name="Drula E."/>
            <person name="Varga T."/>
            <person name="Kohler A."/>
            <person name="Feng B."/>
            <person name="Cao Y."/>
            <person name="Lipzen A."/>
            <person name="Daum C."/>
            <person name="Hundley H."/>
            <person name="Pangilinan J."/>
            <person name="Johnson J."/>
            <person name="Barry K."/>
            <person name="LaButti K."/>
            <person name="Ng V."/>
            <person name="Ahrendt S."/>
            <person name="Min B."/>
            <person name="Choi I.G."/>
            <person name="Park H."/>
            <person name="Plett J.M."/>
            <person name="Magnuson J."/>
            <person name="Spatafora J.W."/>
            <person name="Nagy L.G."/>
            <person name="Henrissat B."/>
            <person name="Grigoriev I.V."/>
            <person name="Yang Z.L."/>
            <person name="Xu J."/>
            <person name="Martin F.M."/>
        </authorList>
    </citation>
    <scope>NUCLEOTIDE SEQUENCE</scope>
    <source>
        <strain evidence="1">KUC20120723A-06</strain>
    </source>
</reference>
<organism evidence="1 2">
    <name type="scientific">Leucogyrophana mollusca</name>
    <dbReference type="NCBI Taxonomy" id="85980"/>
    <lineage>
        <taxon>Eukaryota</taxon>
        <taxon>Fungi</taxon>
        <taxon>Dikarya</taxon>
        <taxon>Basidiomycota</taxon>
        <taxon>Agaricomycotina</taxon>
        <taxon>Agaricomycetes</taxon>
        <taxon>Agaricomycetidae</taxon>
        <taxon>Boletales</taxon>
        <taxon>Boletales incertae sedis</taxon>
        <taxon>Leucogyrophana</taxon>
    </lineage>
</organism>
<dbReference type="EMBL" id="MU266358">
    <property type="protein sequence ID" value="KAH7928015.1"/>
    <property type="molecule type" value="Genomic_DNA"/>
</dbReference>